<evidence type="ECO:0000256" key="1">
    <source>
        <dbReference type="SAM" id="Phobius"/>
    </source>
</evidence>
<keyword evidence="1" id="KW-1133">Transmembrane helix</keyword>
<accession>A0A0N4X779</accession>
<dbReference type="AlphaFoldDB" id="A0A0N4X779"/>
<keyword evidence="3" id="KW-1185">Reference proteome</keyword>
<evidence type="ECO:0000313" key="4">
    <source>
        <dbReference type="WBParaSite" id="HPLM_0002022101-mRNA-1"/>
    </source>
</evidence>
<evidence type="ECO:0000313" key="2">
    <source>
        <dbReference type="EMBL" id="VDO82180.1"/>
    </source>
</evidence>
<protein>
    <submittedName>
        <fullName evidence="4">UPAR/Ly6 domain-containing protein</fullName>
    </submittedName>
</protein>
<proteinExistence type="predicted"/>
<dbReference type="EMBL" id="UZAF01021963">
    <property type="protein sequence ID" value="VDO82180.1"/>
    <property type="molecule type" value="Genomic_DNA"/>
</dbReference>
<dbReference type="WBParaSite" id="HPLM_0002022101-mRNA-1">
    <property type="protein sequence ID" value="HPLM_0002022101-mRNA-1"/>
    <property type="gene ID" value="HPLM_0002022101"/>
</dbReference>
<gene>
    <name evidence="2" type="ORF">HPLM_LOCUS20213</name>
</gene>
<keyword evidence="1" id="KW-0812">Transmembrane</keyword>
<organism evidence="4">
    <name type="scientific">Haemonchus placei</name>
    <name type="common">Barber's pole worm</name>
    <dbReference type="NCBI Taxonomy" id="6290"/>
    <lineage>
        <taxon>Eukaryota</taxon>
        <taxon>Metazoa</taxon>
        <taxon>Ecdysozoa</taxon>
        <taxon>Nematoda</taxon>
        <taxon>Chromadorea</taxon>
        <taxon>Rhabditida</taxon>
        <taxon>Rhabditina</taxon>
        <taxon>Rhabditomorpha</taxon>
        <taxon>Strongyloidea</taxon>
        <taxon>Trichostrongylidae</taxon>
        <taxon>Haemonchus</taxon>
    </lineage>
</organism>
<dbReference type="OrthoDB" id="5842261at2759"/>
<reference evidence="2 3" key="2">
    <citation type="submission" date="2018-11" db="EMBL/GenBank/DDBJ databases">
        <authorList>
            <consortium name="Pathogen Informatics"/>
        </authorList>
    </citation>
    <scope>NUCLEOTIDE SEQUENCE [LARGE SCALE GENOMIC DNA]</scope>
    <source>
        <strain evidence="2 3">MHpl1</strain>
    </source>
</reference>
<name>A0A0N4X779_HAEPC</name>
<dbReference type="Proteomes" id="UP000268014">
    <property type="component" value="Unassembled WGS sequence"/>
</dbReference>
<feature type="transmembrane region" description="Helical" evidence="1">
    <location>
        <begin position="89"/>
        <end position="106"/>
    </location>
</feature>
<evidence type="ECO:0000313" key="3">
    <source>
        <dbReference type="Proteomes" id="UP000268014"/>
    </source>
</evidence>
<sequence length="107" mass="12253">MTQVFALPYIKKSSSPKQHCYVFFCIFLIQPRFATVGIFHYCFQVRYCDGTGVSSICQTYRIFETCESIPNLGFICCCSGNLCNSSITSPHLITLIVSFLFLLYRFN</sequence>
<reference evidence="4" key="1">
    <citation type="submission" date="2017-02" db="UniProtKB">
        <authorList>
            <consortium name="WormBaseParasite"/>
        </authorList>
    </citation>
    <scope>IDENTIFICATION</scope>
</reference>
<feature type="transmembrane region" description="Helical" evidence="1">
    <location>
        <begin position="21"/>
        <end position="41"/>
    </location>
</feature>
<keyword evidence="1" id="KW-0472">Membrane</keyword>